<name>A0A0G0VFM2_9BACT</name>
<organism evidence="3 4">
    <name type="scientific">Candidatus Woesebacteria bacterium GW2011_GWA2_40_7b</name>
    <dbReference type="NCBI Taxonomy" id="1618563"/>
    <lineage>
        <taxon>Bacteria</taxon>
        <taxon>Candidatus Woeseibacteriota</taxon>
    </lineage>
</organism>
<accession>A0A0G0VFM2</accession>
<gene>
    <name evidence="3" type="ORF">UU12_C0016G0014</name>
</gene>
<protein>
    <submittedName>
        <fullName evidence="3">Kielin/chordin-like protein</fullName>
    </submittedName>
</protein>
<dbReference type="SUPFAM" id="SSF57603">
    <property type="entry name" value="FnI-like domain"/>
    <property type="match status" value="1"/>
</dbReference>
<evidence type="ECO:0000256" key="1">
    <source>
        <dbReference type="SAM" id="MobiDB-lite"/>
    </source>
</evidence>
<keyword evidence="2" id="KW-0812">Transmembrane</keyword>
<dbReference type="EMBL" id="LBZK01000016">
    <property type="protein sequence ID" value="KKR70855.1"/>
    <property type="molecule type" value="Genomic_DNA"/>
</dbReference>
<reference evidence="3 4" key="1">
    <citation type="journal article" date="2015" name="Nature">
        <title>rRNA introns, odd ribosomes, and small enigmatic genomes across a large radiation of phyla.</title>
        <authorList>
            <person name="Brown C.T."/>
            <person name="Hug L.A."/>
            <person name="Thomas B.C."/>
            <person name="Sharon I."/>
            <person name="Castelle C.J."/>
            <person name="Singh A."/>
            <person name="Wilkins M.J."/>
            <person name="Williams K.H."/>
            <person name="Banfield J.F."/>
        </authorList>
    </citation>
    <scope>NUCLEOTIDE SEQUENCE [LARGE SCALE GENOMIC DNA]</scope>
</reference>
<evidence type="ECO:0000313" key="3">
    <source>
        <dbReference type="EMBL" id="KKR70855.1"/>
    </source>
</evidence>
<keyword evidence="2" id="KW-0472">Membrane</keyword>
<evidence type="ECO:0000256" key="2">
    <source>
        <dbReference type="SAM" id="Phobius"/>
    </source>
</evidence>
<feature type="compositionally biased region" description="Polar residues" evidence="1">
    <location>
        <begin position="1"/>
        <end position="15"/>
    </location>
</feature>
<feature type="compositionally biased region" description="Pro residues" evidence="1">
    <location>
        <begin position="16"/>
        <end position="26"/>
    </location>
</feature>
<sequence length="270" mass="29602">MDPENQGSISNTPQPVQLPTPEPAPEILPTAAATEQQPITSMDQTPKPKNNFLVPLAVLLVVVSLGSLGFWAYKNYLARPKPLAEEGLPTPTSEVTPDPTANWKTYVNSAYKLSFRYPNELNIETNQVDTANYVQVIFDKSLSNSFTIKASTKYPINQPKFLLDTESTGTKNINGKLWSVFELPNGSLGMQLEENSILYSIIYPVSEGTIVDQILSTFQFIGNEKPVESGISCQYNGRIYKNGESVPSGDKCNTCSCDNGQIACTFMACP</sequence>
<feature type="transmembrane region" description="Helical" evidence="2">
    <location>
        <begin position="52"/>
        <end position="73"/>
    </location>
</feature>
<keyword evidence="2" id="KW-1133">Transmembrane helix</keyword>
<comment type="caution">
    <text evidence="3">The sequence shown here is derived from an EMBL/GenBank/DDBJ whole genome shotgun (WGS) entry which is preliminary data.</text>
</comment>
<dbReference type="AlphaFoldDB" id="A0A0G0VFM2"/>
<dbReference type="Proteomes" id="UP000034562">
    <property type="component" value="Unassembled WGS sequence"/>
</dbReference>
<evidence type="ECO:0000313" key="4">
    <source>
        <dbReference type="Proteomes" id="UP000034562"/>
    </source>
</evidence>
<dbReference type="Gene3D" id="2.10.70.10">
    <property type="entry name" value="Complement Module, domain 1"/>
    <property type="match status" value="1"/>
</dbReference>
<dbReference type="STRING" id="1618563.UU12_C0016G0014"/>
<feature type="region of interest" description="Disordered" evidence="1">
    <location>
        <begin position="1"/>
        <end position="29"/>
    </location>
</feature>
<proteinExistence type="predicted"/>
<dbReference type="Pfam" id="PF23334">
    <property type="entry name" value="VWC2L_2nd"/>
    <property type="match status" value="1"/>
</dbReference>